<dbReference type="SUPFAM" id="SSF55729">
    <property type="entry name" value="Acyl-CoA N-acyltransferases (Nat)"/>
    <property type="match status" value="1"/>
</dbReference>
<dbReference type="InterPro" id="IPR000182">
    <property type="entry name" value="GNAT_dom"/>
</dbReference>
<reference evidence="4 5" key="1">
    <citation type="journal article" date="2019" name="Int. J. Syst. Evol. Microbiol.">
        <title>The Global Catalogue of Microorganisms (GCM) 10K type strain sequencing project: providing services to taxonomists for standard genome sequencing and annotation.</title>
        <authorList>
            <consortium name="The Broad Institute Genomics Platform"/>
            <consortium name="The Broad Institute Genome Sequencing Center for Infectious Disease"/>
            <person name="Wu L."/>
            <person name="Ma J."/>
        </authorList>
    </citation>
    <scope>NUCLEOTIDE SEQUENCE [LARGE SCALE GENOMIC DNA]</scope>
    <source>
        <strain evidence="4 5">JCM 16365</strain>
    </source>
</reference>
<dbReference type="EMBL" id="BAAARI010000007">
    <property type="protein sequence ID" value="GAA2573419.1"/>
    <property type="molecule type" value="Genomic_DNA"/>
</dbReference>
<evidence type="ECO:0000313" key="4">
    <source>
        <dbReference type="EMBL" id="GAA2573419.1"/>
    </source>
</evidence>
<dbReference type="Pfam" id="PF00583">
    <property type="entry name" value="Acetyltransf_1"/>
    <property type="match status" value="1"/>
</dbReference>
<dbReference type="PANTHER" id="PTHR43626:SF4">
    <property type="entry name" value="GCN5-RELATED N-ACETYLTRANSFERASE 2, CHLOROPLASTIC"/>
    <property type="match status" value="1"/>
</dbReference>
<keyword evidence="2" id="KW-0012">Acyltransferase</keyword>
<keyword evidence="5" id="KW-1185">Reference proteome</keyword>
<keyword evidence="1" id="KW-0808">Transferase</keyword>
<dbReference type="PANTHER" id="PTHR43626">
    <property type="entry name" value="ACYL-COA N-ACYLTRANSFERASE"/>
    <property type="match status" value="1"/>
</dbReference>
<protein>
    <submittedName>
        <fullName evidence="4">GNAT family N-acetyltransferase</fullName>
    </submittedName>
</protein>
<dbReference type="Gene3D" id="3.40.630.30">
    <property type="match status" value="1"/>
</dbReference>
<accession>A0ABN3P7Y6</accession>
<organism evidence="4 5">
    <name type="scientific">Microbacterium binotii</name>
    <dbReference type="NCBI Taxonomy" id="462710"/>
    <lineage>
        <taxon>Bacteria</taxon>
        <taxon>Bacillati</taxon>
        <taxon>Actinomycetota</taxon>
        <taxon>Actinomycetes</taxon>
        <taxon>Micrococcales</taxon>
        <taxon>Microbacteriaceae</taxon>
        <taxon>Microbacterium</taxon>
    </lineage>
</organism>
<dbReference type="RefSeq" id="WP_344227489.1">
    <property type="nucleotide sequence ID" value="NZ_BAAARI010000007.1"/>
</dbReference>
<proteinExistence type="predicted"/>
<evidence type="ECO:0000313" key="5">
    <source>
        <dbReference type="Proteomes" id="UP001500274"/>
    </source>
</evidence>
<evidence type="ECO:0000256" key="2">
    <source>
        <dbReference type="ARBA" id="ARBA00023315"/>
    </source>
</evidence>
<evidence type="ECO:0000259" key="3">
    <source>
        <dbReference type="PROSITE" id="PS51186"/>
    </source>
</evidence>
<feature type="domain" description="N-acetyltransferase" evidence="3">
    <location>
        <begin position="1"/>
        <end position="131"/>
    </location>
</feature>
<evidence type="ECO:0000256" key="1">
    <source>
        <dbReference type="ARBA" id="ARBA00022679"/>
    </source>
</evidence>
<name>A0ABN3P7Y6_9MICO</name>
<dbReference type="CDD" id="cd04301">
    <property type="entry name" value="NAT_SF"/>
    <property type="match status" value="1"/>
</dbReference>
<dbReference type="PROSITE" id="PS51186">
    <property type="entry name" value="GNAT"/>
    <property type="match status" value="1"/>
</dbReference>
<dbReference type="InterPro" id="IPR016181">
    <property type="entry name" value="Acyl_CoA_acyltransferase"/>
</dbReference>
<sequence>MVHLTMTPPTADEFAALYASTGWGERSARELAPALAGSWVVCSARDDAGALVGMGRLISDGVLHAFVTELIVATEARGNGAGALILDALVQESRRRGVADVQLFAARGRRAFYERNGFTPRPADGPGMDLA</sequence>
<dbReference type="Proteomes" id="UP001500274">
    <property type="component" value="Unassembled WGS sequence"/>
</dbReference>
<comment type="caution">
    <text evidence="4">The sequence shown here is derived from an EMBL/GenBank/DDBJ whole genome shotgun (WGS) entry which is preliminary data.</text>
</comment>
<dbReference type="InterPro" id="IPR045039">
    <property type="entry name" value="NSI-like"/>
</dbReference>
<gene>
    <name evidence="4" type="ORF">GCM10009862_10390</name>
</gene>